<keyword evidence="3" id="KW-1185">Reference proteome</keyword>
<evidence type="ECO:0000313" key="3">
    <source>
        <dbReference type="Proteomes" id="UP000572680"/>
    </source>
</evidence>
<dbReference type="GO" id="GO:0004497">
    <property type="term" value="F:monooxygenase activity"/>
    <property type="evidence" value="ECO:0007669"/>
    <property type="project" value="InterPro"/>
</dbReference>
<dbReference type="PRINTS" id="PR00359">
    <property type="entry name" value="BP450"/>
</dbReference>
<dbReference type="RefSeq" id="WP_182847545.1">
    <property type="nucleotide sequence ID" value="NZ_BAAALP010000105.1"/>
</dbReference>
<dbReference type="InterPro" id="IPR002397">
    <property type="entry name" value="Cyt_P450_B"/>
</dbReference>
<dbReference type="Proteomes" id="UP000572680">
    <property type="component" value="Unassembled WGS sequence"/>
</dbReference>
<organism evidence="2 3">
    <name type="scientific">Actinomadura namibiensis</name>
    <dbReference type="NCBI Taxonomy" id="182080"/>
    <lineage>
        <taxon>Bacteria</taxon>
        <taxon>Bacillati</taxon>
        <taxon>Actinomycetota</taxon>
        <taxon>Actinomycetes</taxon>
        <taxon>Streptosporangiales</taxon>
        <taxon>Thermomonosporaceae</taxon>
        <taxon>Actinomadura</taxon>
    </lineage>
</organism>
<dbReference type="InterPro" id="IPR001128">
    <property type="entry name" value="Cyt_P450"/>
</dbReference>
<dbReference type="GO" id="GO:0020037">
    <property type="term" value="F:heme binding"/>
    <property type="evidence" value="ECO:0007669"/>
    <property type="project" value="InterPro"/>
</dbReference>
<evidence type="ECO:0008006" key="4">
    <source>
        <dbReference type="Google" id="ProtNLM"/>
    </source>
</evidence>
<reference evidence="2 3" key="1">
    <citation type="submission" date="2020-08" db="EMBL/GenBank/DDBJ databases">
        <title>Genomic Encyclopedia of Type Strains, Phase IV (KMG-IV): sequencing the most valuable type-strain genomes for metagenomic binning, comparative biology and taxonomic classification.</title>
        <authorList>
            <person name="Goeker M."/>
        </authorList>
    </citation>
    <scope>NUCLEOTIDE SEQUENCE [LARGE SCALE GENOMIC DNA]</scope>
    <source>
        <strain evidence="2 3">DSM 44197</strain>
    </source>
</reference>
<dbReference type="PANTHER" id="PTHR46696">
    <property type="entry name" value="P450, PUTATIVE (EUROFUNG)-RELATED"/>
    <property type="match status" value="1"/>
</dbReference>
<dbReference type="SUPFAM" id="SSF48264">
    <property type="entry name" value="Cytochrome P450"/>
    <property type="match status" value="1"/>
</dbReference>
<dbReference type="Gene3D" id="1.10.630.10">
    <property type="entry name" value="Cytochrome P450"/>
    <property type="match status" value="1"/>
</dbReference>
<protein>
    <recommendedName>
        <fullName evidence="4">Cytochrome P450</fullName>
    </recommendedName>
</protein>
<accession>A0A7W3LWD8</accession>
<dbReference type="PANTHER" id="PTHR46696:SF1">
    <property type="entry name" value="CYTOCHROME P450 YJIB-RELATED"/>
    <property type="match status" value="1"/>
</dbReference>
<gene>
    <name evidence="2" type="ORF">HNR61_007229</name>
</gene>
<name>A0A7W3LWD8_ACTNM</name>
<dbReference type="GO" id="GO:0005506">
    <property type="term" value="F:iron ion binding"/>
    <property type="evidence" value="ECO:0007669"/>
    <property type="project" value="InterPro"/>
</dbReference>
<comment type="similarity">
    <text evidence="1">Belongs to the cytochrome P450 family.</text>
</comment>
<dbReference type="AlphaFoldDB" id="A0A7W3LWD8"/>
<dbReference type="EMBL" id="JACJIA010000012">
    <property type="protein sequence ID" value="MBA8955553.1"/>
    <property type="molecule type" value="Genomic_DNA"/>
</dbReference>
<proteinExistence type="inferred from homology"/>
<dbReference type="Pfam" id="PF00067">
    <property type="entry name" value="p450"/>
    <property type="match status" value="1"/>
</dbReference>
<comment type="caution">
    <text evidence="2">The sequence shown here is derived from an EMBL/GenBank/DDBJ whole genome shotgun (WGS) entry which is preliminary data.</text>
</comment>
<dbReference type="InterPro" id="IPR036396">
    <property type="entry name" value="Cyt_P450_sf"/>
</dbReference>
<dbReference type="GO" id="GO:0016705">
    <property type="term" value="F:oxidoreductase activity, acting on paired donors, with incorporation or reduction of molecular oxygen"/>
    <property type="evidence" value="ECO:0007669"/>
    <property type="project" value="InterPro"/>
</dbReference>
<evidence type="ECO:0000256" key="1">
    <source>
        <dbReference type="ARBA" id="ARBA00010617"/>
    </source>
</evidence>
<evidence type="ECO:0000313" key="2">
    <source>
        <dbReference type="EMBL" id="MBA8955553.1"/>
    </source>
</evidence>
<sequence length="391" mass="42442">MAVVDDPLERLLTPAALEDPSAVYADLRDNSPVYWHQGIDSWIVSRFDDCALVMKDDARFACDERRFEGTASQSVGIPVELLSLQSLDPPESGPLRSLLARGLRAQITREFERNLAARVERVVSRRAGREFDFVAEFTVPIVLGSIEEILGVEPMEPSWFSGIADAVTAAMDSPLRPELHEPGVAARGVLSEMVEGWFSQPPSGGLLGYLAKNRDSEKVDRRILVNSVRAILHAGYESMNSAVNLAMAALLDAPGGLAALPDGRSDPALQELVRFTSPVRIEGRVPLADTVLGGQRITAGSFVTMIIGAANRDPARFERPDELDLARTGNPHLGLGRGPHACIGTQLALTQMRVVFATLARLRPTAALVGRPDYRCTATIRGIDRMVVAFD</sequence>